<dbReference type="RefSeq" id="XP_040724161.1">
    <property type="nucleotide sequence ID" value="XM_040872508.1"/>
</dbReference>
<comment type="caution">
    <text evidence="2">The sequence shown here is derived from an EMBL/GenBank/DDBJ whole genome shotgun (WGS) entry which is preliminary data.</text>
</comment>
<dbReference type="GeneID" id="63789107"/>
<protein>
    <submittedName>
        <fullName evidence="2">Uncharacterized protein</fullName>
    </submittedName>
</protein>
<organism evidence="2 3">
    <name type="scientific">Protomyces lactucae-debilis</name>
    <dbReference type="NCBI Taxonomy" id="2754530"/>
    <lineage>
        <taxon>Eukaryota</taxon>
        <taxon>Fungi</taxon>
        <taxon>Dikarya</taxon>
        <taxon>Ascomycota</taxon>
        <taxon>Taphrinomycotina</taxon>
        <taxon>Taphrinomycetes</taxon>
        <taxon>Taphrinales</taxon>
        <taxon>Protomycetaceae</taxon>
        <taxon>Protomyces</taxon>
    </lineage>
</organism>
<dbReference type="OrthoDB" id="2226101at2759"/>
<proteinExistence type="predicted"/>
<reference evidence="2 3" key="1">
    <citation type="submission" date="2016-07" db="EMBL/GenBank/DDBJ databases">
        <title>Pervasive Adenine N6-methylation of Active Genes in Fungi.</title>
        <authorList>
            <consortium name="DOE Joint Genome Institute"/>
            <person name="Mondo S.J."/>
            <person name="Dannebaum R.O."/>
            <person name="Kuo R.C."/>
            <person name="Labutti K."/>
            <person name="Haridas S."/>
            <person name="Kuo A."/>
            <person name="Salamov A."/>
            <person name="Ahrendt S.R."/>
            <person name="Lipzen A."/>
            <person name="Sullivan W."/>
            <person name="Andreopoulos W.B."/>
            <person name="Clum A."/>
            <person name="Lindquist E."/>
            <person name="Daum C."/>
            <person name="Ramamoorthy G.K."/>
            <person name="Gryganskyi A."/>
            <person name="Culley D."/>
            <person name="Magnuson J.K."/>
            <person name="James T.Y."/>
            <person name="O'Malley M.A."/>
            <person name="Stajich J.E."/>
            <person name="Spatafora J.W."/>
            <person name="Visel A."/>
            <person name="Grigoriev I.V."/>
        </authorList>
    </citation>
    <scope>NUCLEOTIDE SEQUENCE [LARGE SCALE GENOMIC DNA]</scope>
    <source>
        <strain evidence="2 3">12-1054</strain>
    </source>
</reference>
<sequence length="595" mass="65495">MARPKGSKSRPGARKPGRASATERAAKAPGQARLKFAKVARANRHATASAALADATTVTTPIQDGDAALHSVASAMPVTMTGVDPASQSSVARNQDDVSMVNSNDPEKEGDAHNTSTADMAQDATDRSSSGANAFIDVLRDSNANQSARGDVNNDDPTTEATTTEESDGSSVEVDLIHEIKAKIQDKRIKLYEEGSSFWIHPPDPSIHLSDEPNHAKVLVQPSVFVWHPALWSRTGNRTGKADEEGRLPCPRCKGGLRFKGWCESPPARRIHDDGGHFLLMAYRYFCKNQFCSLGTISAADTELLESLPHDLQLAFPAILSHRSGISKQLFERFQDNIANDCGPDPCLANIRVSLSRKREDIWTPLNANMPESGDKVRSCGESKDPLQSKGLVPSVHWLTDLFTKDRAKQKPNLHYINSGDPIVCNLGPTGSSEQPVNIENLAASAPVPRPIDLCAPEIFIEKGRHASDVRRVCNSCSLNTCSAHQRRHCVLHPQNLSRAERSLRSGILRPDALRLWNCWHVLQYEYKRHSGLTMPTDCTTNRMKLLDKFQSDIASRSSKLLGFLRSDANFIQDVLKVYIEERTIYNPCVQGTDR</sequence>
<dbReference type="EMBL" id="MCFI01000014">
    <property type="protein sequence ID" value="ORY80027.1"/>
    <property type="molecule type" value="Genomic_DNA"/>
</dbReference>
<gene>
    <name evidence="2" type="ORF">BCR37DRAFT_84694</name>
</gene>
<dbReference type="AlphaFoldDB" id="A0A1Y2F8S4"/>
<dbReference type="STRING" id="56484.A0A1Y2F8S4"/>
<accession>A0A1Y2F8S4</accession>
<feature type="region of interest" description="Disordered" evidence="1">
    <location>
        <begin position="1"/>
        <end position="32"/>
    </location>
</feature>
<keyword evidence="3" id="KW-1185">Reference proteome</keyword>
<evidence type="ECO:0000313" key="2">
    <source>
        <dbReference type="EMBL" id="ORY80027.1"/>
    </source>
</evidence>
<dbReference type="Proteomes" id="UP000193685">
    <property type="component" value="Unassembled WGS sequence"/>
</dbReference>
<name>A0A1Y2F8S4_PROLT</name>
<feature type="compositionally biased region" description="Basic residues" evidence="1">
    <location>
        <begin position="1"/>
        <end position="17"/>
    </location>
</feature>
<feature type="region of interest" description="Disordered" evidence="1">
    <location>
        <begin position="141"/>
        <end position="173"/>
    </location>
</feature>
<evidence type="ECO:0000256" key="1">
    <source>
        <dbReference type="SAM" id="MobiDB-lite"/>
    </source>
</evidence>
<feature type="region of interest" description="Disordered" evidence="1">
    <location>
        <begin position="81"/>
        <end position="129"/>
    </location>
</feature>
<feature type="compositionally biased region" description="Acidic residues" evidence="1">
    <location>
        <begin position="153"/>
        <end position="168"/>
    </location>
</feature>
<evidence type="ECO:0000313" key="3">
    <source>
        <dbReference type="Proteomes" id="UP000193685"/>
    </source>
</evidence>